<evidence type="ECO:0000256" key="1">
    <source>
        <dbReference type="ARBA" id="ARBA00023117"/>
    </source>
</evidence>
<proteinExistence type="predicted"/>
<evidence type="ECO:0000256" key="2">
    <source>
        <dbReference type="PROSITE-ProRule" id="PRU00035"/>
    </source>
</evidence>
<dbReference type="SUPFAM" id="SSF47370">
    <property type="entry name" value="Bromodomain"/>
    <property type="match status" value="1"/>
</dbReference>
<dbReference type="SMART" id="SM00297">
    <property type="entry name" value="BROMO"/>
    <property type="match status" value="1"/>
</dbReference>
<dbReference type="Pfam" id="PF00439">
    <property type="entry name" value="Bromodomain"/>
    <property type="match status" value="1"/>
</dbReference>
<accession>T1GW17</accession>
<evidence type="ECO:0000313" key="5">
    <source>
        <dbReference type="EnsemblMetazoa" id="MESCA007985-PA"/>
    </source>
</evidence>
<dbReference type="InterPro" id="IPR001487">
    <property type="entry name" value="Bromodomain"/>
</dbReference>
<feature type="region of interest" description="Disordered" evidence="3">
    <location>
        <begin position="1"/>
        <end position="25"/>
    </location>
</feature>
<dbReference type="STRING" id="36166.T1GW17"/>
<dbReference type="OMA" id="ENATHNV"/>
<dbReference type="PANTHER" id="PTHR15398:SF4">
    <property type="entry name" value="BROMODOMAIN-CONTAINING PROTEIN 8 ISOFORM X1"/>
    <property type="match status" value="1"/>
</dbReference>
<sequence>MLLEKKEEDSNTQTGNESPSKDEEQQLLEVFNGLIPDNIDELAEMITKDTDIILEGEEGIDAVLLEDPEHSGSPAPSKDTIKKETDEVSSEIKQETSQEKLVSETEIKEEQPEIISSDESSDNTNLQALKEKAKSEEKSEKTDEFKQEIKEESSSVPKPIKEEENEEELVLEIPINKEDDPESMLEMIHQSPENENDKQDAHEEEEQNTLPSLQASKSLRKLRDRDRSESPMIDDDGATDSSTSFRSRRRYSSTPVNDSHPNSPAPSSSDDKETKALKKFMFLLCTKLEKSKYSGIFMKSTPDGSLEDLVRWKSVCLKPLDLPTLRKNVESGQIKATAQFFRDIYVMCYNMIFFHRESNKSSKGIHAQAVKFLEEVRDLEKESKEGKSLEKEKSTLNSALNISSGSSSKSRGSSRKSQRF</sequence>
<feature type="region of interest" description="Disordered" evidence="3">
    <location>
        <begin position="59"/>
        <end position="272"/>
    </location>
</feature>
<reference evidence="6" key="1">
    <citation type="submission" date="2013-02" db="EMBL/GenBank/DDBJ databases">
        <authorList>
            <person name="Hughes D."/>
        </authorList>
    </citation>
    <scope>NUCLEOTIDE SEQUENCE</scope>
    <source>
        <strain>Durham</strain>
        <strain evidence="6">NC isolate 2 -- Noor lab</strain>
    </source>
</reference>
<dbReference type="EnsemblMetazoa" id="MESCA007985-RA">
    <property type="protein sequence ID" value="MESCA007985-PA"/>
    <property type="gene ID" value="MESCA007985"/>
</dbReference>
<dbReference type="Gene3D" id="1.20.920.10">
    <property type="entry name" value="Bromodomain-like"/>
    <property type="match status" value="1"/>
</dbReference>
<dbReference type="InterPro" id="IPR036427">
    <property type="entry name" value="Bromodomain-like_sf"/>
</dbReference>
<organism evidence="5 6">
    <name type="scientific">Megaselia scalaris</name>
    <name type="common">Humpbacked fly</name>
    <name type="synonym">Phora scalaris</name>
    <dbReference type="NCBI Taxonomy" id="36166"/>
    <lineage>
        <taxon>Eukaryota</taxon>
        <taxon>Metazoa</taxon>
        <taxon>Ecdysozoa</taxon>
        <taxon>Arthropoda</taxon>
        <taxon>Hexapoda</taxon>
        <taxon>Insecta</taxon>
        <taxon>Pterygota</taxon>
        <taxon>Neoptera</taxon>
        <taxon>Endopterygota</taxon>
        <taxon>Diptera</taxon>
        <taxon>Brachycera</taxon>
        <taxon>Muscomorpha</taxon>
        <taxon>Platypezoidea</taxon>
        <taxon>Phoridae</taxon>
        <taxon>Megaseliini</taxon>
        <taxon>Megaselia</taxon>
    </lineage>
</organism>
<evidence type="ECO:0000259" key="4">
    <source>
        <dbReference type="PROSITE" id="PS50014"/>
    </source>
</evidence>
<keyword evidence="6" id="KW-1185">Reference proteome</keyword>
<feature type="compositionally biased region" description="Basic and acidic residues" evidence="3">
    <location>
        <begin position="381"/>
        <end position="394"/>
    </location>
</feature>
<evidence type="ECO:0000313" key="6">
    <source>
        <dbReference type="Proteomes" id="UP000015102"/>
    </source>
</evidence>
<feature type="compositionally biased region" description="Polar residues" evidence="3">
    <location>
        <begin position="254"/>
        <end position="268"/>
    </location>
</feature>
<dbReference type="AlphaFoldDB" id="T1GW17"/>
<feature type="compositionally biased region" description="Polar residues" evidence="3">
    <location>
        <begin position="208"/>
        <end position="217"/>
    </location>
</feature>
<evidence type="ECO:0000256" key="3">
    <source>
        <dbReference type="SAM" id="MobiDB-lite"/>
    </source>
</evidence>
<dbReference type="PANTHER" id="PTHR15398">
    <property type="entry name" value="BROMODOMAIN-CONTAINING PROTEIN 8"/>
    <property type="match status" value="1"/>
</dbReference>
<reference evidence="5" key="2">
    <citation type="submission" date="2015-06" db="UniProtKB">
        <authorList>
            <consortium name="EnsemblMetazoa"/>
        </authorList>
    </citation>
    <scope>IDENTIFICATION</scope>
</reference>
<dbReference type="PROSITE" id="PS50014">
    <property type="entry name" value="BROMODOMAIN_2"/>
    <property type="match status" value="1"/>
</dbReference>
<dbReference type="GO" id="GO:0035267">
    <property type="term" value="C:NuA4 histone acetyltransferase complex"/>
    <property type="evidence" value="ECO:0007669"/>
    <property type="project" value="TreeGrafter"/>
</dbReference>
<dbReference type="EMBL" id="CAQQ02015492">
    <property type="status" value="NOT_ANNOTATED_CDS"/>
    <property type="molecule type" value="Genomic_DNA"/>
</dbReference>
<feature type="domain" description="Bromo" evidence="4">
    <location>
        <begin position="289"/>
        <end position="362"/>
    </location>
</feature>
<feature type="compositionally biased region" description="Basic and acidic residues" evidence="3">
    <location>
        <begin position="129"/>
        <end position="153"/>
    </location>
</feature>
<dbReference type="Proteomes" id="UP000015102">
    <property type="component" value="Unassembled WGS sequence"/>
</dbReference>
<feature type="region of interest" description="Disordered" evidence="3">
    <location>
        <begin position="381"/>
        <end position="420"/>
    </location>
</feature>
<protein>
    <recommendedName>
        <fullName evidence="4">Bromo domain-containing protein</fullName>
    </recommendedName>
</protein>
<dbReference type="HOGENOM" id="CLU_654335_0_0_1"/>
<feature type="compositionally biased region" description="Basic and acidic residues" evidence="3">
    <location>
        <begin position="79"/>
        <end position="111"/>
    </location>
</feature>
<name>T1GW17_MEGSC</name>
<keyword evidence="1 2" id="KW-0103">Bromodomain</keyword>